<evidence type="ECO:0000259" key="2">
    <source>
        <dbReference type="Pfam" id="PF00465"/>
    </source>
</evidence>
<dbReference type="AlphaFoldDB" id="A0A179FHB9"/>
<evidence type="ECO:0000256" key="1">
    <source>
        <dbReference type="ARBA" id="ARBA00023002"/>
    </source>
</evidence>
<dbReference type="InterPro" id="IPR001670">
    <property type="entry name" value="ADH_Fe/GldA"/>
</dbReference>
<dbReference type="InterPro" id="IPR056798">
    <property type="entry name" value="ADH_Fe_C"/>
</dbReference>
<dbReference type="SUPFAM" id="SSF56796">
    <property type="entry name" value="Dehydroquinate synthase-like"/>
    <property type="match status" value="1"/>
</dbReference>
<dbReference type="CDD" id="cd08192">
    <property type="entry name" value="MAR-like"/>
    <property type="match status" value="1"/>
</dbReference>
<dbReference type="GO" id="GO:0004022">
    <property type="term" value="F:alcohol dehydrogenase (NAD+) activity"/>
    <property type="evidence" value="ECO:0007669"/>
    <property type="project" value="TreeGrafter"/>
</dbReference>
<dbReference type="Proteomes" id="UP000078397">
    <property type="component" value="Unassembled WGS sequence"/>
</dbReference>
<dbReference type="GO" id="GO:0005739">
    <property type="term" value="C:mitochondrion"/>
    <property type="evidence" value="ECO:0007669"/>
    <property type="project" value="TreeGrafter"/>
</dbReference>
<dbReference type="GO" id="GO:0046872">
    <property type="term" value="F:metal ion binding"/>
    <property type="evidence" value="ECO:0007669"/>
    <property type="project" value="InterPro"/>
</dbReference>
<feature type="domain" description="Fe-containing alcohol dehydrogenase-like C-terminal" evidence="3">
    <location>
        <begin position="292"/>
        <end position="423"/>
    </location>
</feature>
<dbReference type="Gene3D" id="3.40.50.1970">
    <property type="match status" value="1"/>
</dbReference>
<evidence type="ECO:0000313" key="5">
    <source>
        <dbReference type="Proteomes" id="UP000078397"/>
    </source>
</evidence>
<dbReference type="GeneID" id="28849203"/>
<feature type="domain" description="Alcohol dehydrogenase iron-type/glycerol dehydrogenase GldA" evidence="2">
    <location>
        <begin position="21"/>
        <end position="199"/>
    </location>
</feature>
<gene>
    <name evidence="4" type="ORF">VFPPC_06118</name>
</gene>
<dbReference type="Pfam" id="PF25137">
    <property type="entry name" value="ADH_Fe_C"/>
    <property type="match status" value="1"/>
</dbReference>
<dbReference type="STRING" id="1380566.A0A179FHB9"/>
<name>A0A179FHB9_METCM</name>
<organism evidence="4 5">
    <name type="scientific">Pochonia chlamydosporia 170</name>
    <dbReference type="NCBI Taxonomy" id="1380566"/>
    <lineage>
        <taxon>Eukaryota</taxon>
        <taxon>Fungi</taxon>
        <taxon>Dikarya</taxon>
        <taxon>Ascomycota</taxon>
        <taxon>Pezizomycotina</taxon>
        <taxon>Sordariomycetes</taxon>
        <taxon>Hypocreomycetidae</taxon>
        <taxon>Hypocreales</taxon>
        <taxon>Clavicipitaceae</taxon>
        <taxon>Pochonia</taxon>
    </lineage>
</organism>
<dbReference type="PROSITE" id="PS00060">
    <property type="entry name" value="ADH_IRON_2"/>
    <property type="match status" value="1"/>
</dbReference>
<dbReference type="PANTHER" id="PTHR11496">
    <property type="entry name" value="ALCOHOL DEHYDROGENASE"/>
    <property type="match status" value="1"/>
</dbReference>
<keyword evidence="5" id="KW-1185">Reference proteome</keyword>
<dbReference type="PANTHER" id="PTHR11496:SF107">
    <property type="entry name" value="ALCOHOL DEHYDROGENASE, PUTATIVE (AFU_ORTHOLOGUE AFUA_1G06800)-RELATED"/>
    <property type="match status" value="1"/>
</dbReference>
<evidence type="ECO:0000259" key="3">
    <source>
        <dbReference type="Pfam" id="PF25137"/>
    </source>
</evidence>
<dbReference type="InterPro" id="IPR018211">
    <property type="entry name" value="ADH_Fe_CS"/>
</dbReference>
<dbReference type="OrthoDB" id="339764at2759"/>
<comment type="caution">
    <text evidence="4">The sequence shown here is derived from an EMBL/GenBank/DDBJ whole genome shotgun (WGS) entry which is preliminary data.</text>
</comment>
<dbReference type="KEGG" id="pchm:VFPPC_06118"/>
<evidence type="ECO:0000313" key="4">
    <source>
        <dbReference type="EMBL" id="OAQ64934.1"/>
    </source>
</evidence>
<accession>A0A179FHB9</accession>
<dbReference type="RefSeq" id="XP_018142248.1">
    <property type="nucleotide sequence ID" value="XM_018285209.1"/>
</dbReference>
<dbReference type="InterPro" id="IPR039697">
    <property type="entry name" value="Alcohol_dehydrogenase_Fe"/>
</dbReference>
<reference evidence="4 5" key="1">
    <citation type="journal article" date="2016" name="PLoS Pathog.">
        <title>Biosynthesis of antibiotic leucinostatins in bio-control fungus Purpureocillium lilacinum and their inhibition on phytophthora revealed by genome mining.</title>
        <authorList>
            <person name="Wang G."/>
            <person name="Liu Z."/>
            <person name="Lin R."/>
            <person name="Li E."/>
            <person name="Mao Z."/>
            <person name="Ling J."/>
            <person name="Yang Y."/>
            <person name="Yin W.B."/>
            <person name="Xie B."/>
        </authorList>
    </citation>
    <scope>NUCLEOTIDE SEQUENCE [LARGE SCALE GENOMIC DNA]</scope>
    <source>
        <strain evidence="4">170</strain>
    </source>
</reference>
<protein>
    <submittedName>
        <fullName evidence="4">Maleylacetate reductase</fullName>
    </submittedName>
</protein>
<sequence length="424" mass="46656">MLQKRRIQQIDAPSRQGYDAIFNAKFLEDIPDAVSQWQSHRIMLVASKGLAANSDRISRLQETLGSKLVHTKLGVRTHTPYADVRDIAINIQKHNIDCVISVGSCSYSDACKIASLLANNLPSDFSVDDMESLVDKDRGIADSRNGSPLQPRQCKLLVVPTSLSASEWNAVSSATNSQGKKQHFGLWDQGQPDLILLDPELASTSPEDLWLSSGVRCIDHCVELMCNPLSSEKGYEGVNVHAEEGLKCMVAGLTEYKQAKGKGESGSQDEDHDLLLKGISECQFGSREALTGLLIWRVPMGPSHAIGHQLGSVAKVMHGITSCIMLAPVLRWQLDNLKNPHYQQSQARIRDIFNNTLGWQEVTASDAIEKFVKSLGLPSKLSEVNVTSDKEVRKIADKTMTDVWGGGKRQMELEDLLTVLNSAR</sequence>
<dbReference type="Pfam" id="PF00465">
    <property type="entry name" value="Fe-ADH"/>
    <property type="match status" value="1"/>
</dbReference>
<dbReference type="EMBL" id="LSBJ02000005">
    <property type="protein sequence ID" value="OAQ64934.1"/>
    <property type="molecule type" value="Genomic_DNA"/>
</dbReference>
<proteinExistence type="predicted"/>
<keyword evidence="1" id="KW-0560">Oxidoreductase</keyword>
<dbReference type="Gene3D" id="1.20.1090.10">
    <property type="entry name" value="Dehydroquinate synthase-like - alpha domain"/>
    <property type="match status" value="1"/>
</dbReference>